<sequence length="188" mass="20622">MGSLHNALNLFAEKVEVEDDLPDCANVNVDVVFPNVLPPSELFGHFDAGVWRQGILSKIFSEAHDMVVAVEGMIKEAGSKAGSRQPIETPSIICKWLVLDGDLHPDWVDNMASLLDCGQSLSLASGQQIQLHDSTSVIFELLDLTNASPSTITQCALVHCHPGSLSWKSLVESWMHMAKQRWVMTTAR</sequence>
<dbReference type="GO" id="GO:0030286">
    <property type="term" value="C:dynein complex"/>
    <property type="evidence" value="ECO:0007669"/>
    <property type="project" value="InterPro"/>
</dbReference>
<keyword evidence="2" id="KW-1185">Reference proteome</keyword>
<evidence type="ECO:0000313" key="2">
    <source>
        <dbReference type="Proteomes" id="UP001209878"/>
    </source>
</evidence>
<name>A0AAD9UJ09_RIDPI</name>
<gene>
    <name evidence="1" type="ORF">NP493_59g03010</name>
</gene>
<reference evidence="1" key="1">
    <citation type="journal article" date="2023" name="Mol. Biol. Evol.">
        <title>Third-Generation Sequencing Reveals the Adaptive Role of the Epigenome in Three Deep-Sea Polychaetes.</title>
        <authorList>
            <person name="Perez M."/>
            <person name="Aroh O."/>
            <person name="Sun Y."/>
            <person name="Lan Y."/>
            <person name="Juniper S.K."/>
            <person name="Young C.R."/>
            <person name="Angers B."/>
            <person name="Qian P.Y."/>
        </authorList>
    </citation>
    <scope>NUCLEOTIDE SEQUENCE</scope>
    <source>
        <strain evidence="1">R07B-5</strain>
    </source>
</reference>
<proteinExistence type="predicted"/>
<dbReference type="GO" id="GO:0007018">
    <property type="term" value="P:microtubule-based movement"/>
    <property type="evidence" value="ECO:0007669"/>
    <property type="project" value="InterPro"/>
</dbReference>
<dbReference type="EMBL" id="JAODUO010000059">
    <property type="protein sequence ID" value="KAK2191141.1"/>
    <property type="molecule type" value="Genomic_DNA"/>
</dbReference>
<dbReference type="GO" id="GO:0045505">
    <property type="term" value="F:dynein intermediate chain binding"/>
    <property type="evidence" value="ECO:0007669"/>
    <property type="project" value="InterPro"/>
</dbReference>
<comment type="caution">
    <text evidence="1">The sequence shown here is derived from an EMBL/GenBank/DDBJ whole genome shotgun (WGS) entry which is preliminary data.</text>
</comment>
<organism evidence="1 2">
    <name type="scientific">Ridgeia piscesae</name>
    <name type="common">Tubeworm</name>
    <dbReference type="NCBI Taxonomy" id="27915"/>
    <lineage>
        <taxon>Eukaryota</taxon>
        <taxon>Metazoa</taxon>
        <taxon>Spiralia</taxon>
        <taxon>Lophotrochozoa</taxon>
        <taxon>Annelida</taxon>
        <taxon>Polychaeta</taxon>
        <taxon>Sedentaria</taxon>
        <taxon>Canalipalpata</taxon>
        <taxon>Sabellida</taxon>
        <taxon>Siboglinidae</taxon>
        <taxon>Ridgeia</taxon>
    </lineage>
</organism>
<dbReference type="InterPro" id="IPR027417">
    <property type="entry name" value="P-loop_NTPase"/>
</dbReference>
<dbReference type="PANTHER" id="PTHR45703">
    <property type="entry name" value="DYNEIN HEAVY CHAIN"/>
    <property type="match status" value="1"/>
</dbReference>
<dbReference type="GO" id="GO:0051959">
    <property type="term" value="F:dynein light intermediate chain binding"/>
    <property type="evidence" value="ECO:0007669"/>
    <property type="project" value="InterPro"/>
</dbReference>
<evidence type="ECO:0000313" key="1">
    <source>
        <dbReference type="EMBL" id="KAK2191141.1"/>
    </source>
</evidence>
<accession>A0AAD9UJ09</accession>
<dbReference type="AlphaFoldDB" id="A0AAD9UJ09"/>
<dbReference type="Proteomes" id="UP001209878">
    <property type="component" value="Unassembled WGS sequence"/>
</dbReference>
<protein>
    <submittedName>
        <fullName evidence="1">Uncharacterized protein</fullName>
    </submittedName>
</protein>
<dbReference type="InterPro" id="IPR026983">
    <property type="entry name" value="DHC"/>
</dbReference>
<dbReference type="PANTHER" id="PTHR45703:SF36">
    <property type="entry name" value="DYNEIN HEAVY CHAIN, CYTOPLASMIC"/>
    <property type="match status" value="1"/>
</dbReference>
<dbReference type="Gene3D" id="3.40.50.300">
    <property type="entry name" value="P-loop containing nucleotide triphosphate hydrolases"/>
    <property type="match status" value="1"/>
</dbReference>